<evidence type="ECO:0000259" key="2">
    <source>
        <dbReference type="Pfam" id="PF04773"/>
    </source>
</evidence>
<proteinExistence type="predicted"/>
<evidence type="ECO:0000256" key="1">
    <source>
        <dbReference type="SAM" id="Phobius"/>
    </source>
</evidence>
<reference evidence="4 5" key="1">
    <citation type="submission" date="2024-06" db="EMBL/GenBank/DDBJ databases">
        <title>Chitinophaga defluvii sp. nov., isolated from municipal sewage.</title>
        <authorList>
            <person name="Zhang L."/>
        </authorList>
    </citation>
    <scope>NUCLEOTIDE SEQUENCE [LARGE SCALE GENOMIC DNA]</scope>
    <source>
        <strain evidence="4 5">H8</strain>
    </source>
</reference>
<accession>A0ABV2T7A9</accession>
<evidence type="ECO:0000259" key="3">
    <source>
        <dbReference type="Pfam" id="PF16344"/>
    </source>
</evidence>
<feature type="domain" description="FecR protein" evidence="2">
    <location>
        <begin position="112"/>
        <end position="206"/>
    </location>
</feature>
<protein>
    <submittedName>
        <fullName evidence="4">FecR domain-containing protein</fullName>
    </submittedName>
</protein>
<evidence type="ECO:0000313" key="4">
    <source>
        <dbReference type="EMBL" id="MET6998240.1"/>
    </source>
</evidence>
<feature type="transmembrane region" description="Helical" evidence="1">
    <location>
        <begin position="69"/>
        <end position="93"/>
    </location>
</feature>
<dbReference type="InterPro" id="IPR012373">
    <property type="entry name" value="Ferrdict_sens_TM"/>
</dbReference>
<dbReference type="PANTHER" id="PTHR30273">
    <property type="entry name" value="PERIPLASMIC SIGNAL SENSOR AND SIGMA FACTOR ACTIVATOR FECR-RELATED"/>
    <property type="match status" value="1"/>
</dbReference>
<dbReference type="PANTHER" id="PTHR30273:SF2">
    <property type="entry name" value="PROTEIN FECR"/>
    <property type="match status" value="1"/>
</dbReference>
<feature type="domain" description="Protein FecR C-terminal" evidence="3">
    <location>
        <begin position="256"/>
        <end position="317"/>
    </location>
</feature>
<evidence type="ECO:0000313" key="5">
    <source>
        <dbReference type="Proteomes" id="UP001549749"/>
    </source>
</evidence>
<keyword evidence="1" id="KW-0812">Transmembrane</keyword>
<dbReference type="RefSeq" id="WP_354660875.1">
    <property type="nucleotide sequence ID" value="NZ_JBEXAC010000001.1"/>
</dbReference>
<dbReference type="Gene3D" id="2.60.120.1440">
    <property type="match status" value="1"/>
</dbReference>
<dbReference type="Proteomes" id="UP001549749">
    <property type="component" value="Unassembled WGS sequence"/>
</dbReference>
<keyword evidence="5" id="KW-1185">Reference proteome</keyword>
<dbReference type="EMBL" id="JBEXAC010000001">
    <property type="protein sequence ID" value="MET6998240.1"/>
    <property type="molecule type" value="Genomic_DNA"/>
</dbReference>
<dbReference type="InterPro" id="IPR006860">
    <property type="entry name" value="FecR"/>
</dbReference>
<dbReference type="InterPro" id="IPR032508">
    <property type="entry name" value="FecR_C"/>
</dbReference>
<organism evidence="4 5">
    <name type="scientific">Chitinophaga defluvii</name>
    <dbReference type="NCBI Taxonomy" id="3163343"/>
    <lineage>
        <taxon>Bacteria</taxon>
        <taxon>Pseudomonadati</taxon>
        <taxon>Bacteroidota</taxon>
        <taxon>Chitinophagia</taxon>
        <taxon>Chitinophagales</taxon>
        <taxon>Chitinophagaceae</taxon>
        <taxon>Chitinophaga</taxon>
    </lineage>
</organism>
<dbReference type="PIRSF" id="PIRSF018266">
    <property type="entry name" value="FecR"/>
    <property type="match status" value="1"/>
</dbReference>
<dbReference type="Pfam" id="PF04773">
    <property type="entry name" value="FecR"/>
    <property type="match status" value="1"/>
</dbReference>
<gene>
    <name evidence="4" type="ORF">ABR189_12715</name>
</gene>
<dbReference type="Gene3D" id="3.55.50.30">
    <property type="match status" value="1"/>
</dbReference>
<keyword evidence="1" id="KW-1133">Transmembrane helix</keyword>
<comment type="caution">
    <text evidence="4">The sequence shown here is derived from an EMBL/GenBank/DDBJ whole genome shotgun (WGS) entry which is preliminary data.</text>
</comment>
<dbReference type="Pfam" id="PF16344">
    <property type="entry name" value="FecR_C"/>
    <property type="match status" value="1"/>
</dbReference>
<keyword evidence="1" id="KW-0472">Membrane</keyword>
<sequence length="322" mass="36279">MKTEKDLKQLLDKFVKGKCSVRERLLLEKWFEEMGKDQAATELSPEEKQSMFNKFSTSIKLNKKPVPDYLVIMKSVAVAACLVGIIWSSWYYLMQGLPVERNNQTQIDFLKYQTGIGEVKKVSLPDGSIIWLNAKTTLAYRSDFNNHREVHLTGEAFFQVAADSKHLFTVLTGEGLQTTVLGTSFNIKSYEQIPEASITVVSGKVRVEQNSSGGQIGVLQPNESVVYNHKQKTYQKENVDALALTNWRNGGWDLKGKGLSEVANILESQFGVNVVNKKAGLDTIAIDMNFTNKQSPEEIINVFCLLTDCQHRWIGKTLVEIY</sequence>
<name>A0ABV2T7A9_9BACT</name>